<dbReference type="VEuPathDB" id="FungiDB:GGTG_13444"/>
<reference evidence="3" key="4">
    <citation type="journal article" date="2015" name="G3 (Bethesda)">
        <title>Genome sequences of three phytopathogenic species of the Magnaporthaceae family of fungi.</title>
        <authorList>
            <person name="Okagaki L.H."/>
            <person name="Nunes C.C."/>
            <person name="Sailsbery J."/>
            <person name="Clay B."/>
            <person name="Brown D."/>
            <person name="John T."/>
            <person name="Oh Y."/>
            <person name="Young N."/>
            <person name="Fitzgerald M."/>
            <person name="Haas B.J."/>
            <person name="Zeng Q."/>
            <person name="Young S."/>
            <person name="Adiconis X."/>
            <person name="Fan L."/>
            <person name="Levin J.Z."/>
            <person name="Mitchell T.K."/>
            <person name="Okubara P.A."/>
            <person name="Farman M.L."/>
            <person name="Kohn L.M."/>
            <person name="Birren B."/>
            <person name="Ma L.-J."/>
            <person name="Dean R.A."/>
        </authorList>
    </citation>
    <scope>NUCLEOTIDE SEQUENCE</scope>
    <source>
        <strain evidence="3">R3-111a-1</strain>
    </source>
</reference>
<feature type="region of interest" description="Disordered" evidence="1">
    <location>
        <begin position="17"/>
        <end position="40"/>
    </location>
</feature>
<evidence type="ECO:0000313" key="2">
    <source>
        <dbReference type="EMBL" id="EJT69047.1"/>
    </source>
</evidence>
<sequence length="184" mass="20824">MAGVVVCGIASNTWRERKKEEKASVGGKKKRASRPQMDTQMSGVFRSRAQLAPSPLLDALLDMDTALIAQRPPPMYESLLPLWSMDEWPFNPWRTRRWDAIQLSTSEEAWTSSSEGFRDERPGRTGLLQVLPTRGSCAREISKPGFFWTDRLNEDQIPASKHEQECGNTKRRLGGWLMGCVDGR</sequence>
<reference evidence="2" key="2">
    <citation type="submission" date="2010-07" db="EMBL/GenBank/DDBJ databases">
        <authorList>
            <consortium name="The Broad Institute Genome Sequencing Platform"/>
            <consortium name="Broad Institute Genome Sequencing Center for Infectious Disease"/>
            <person name="Ma L.-J."/>
            <person name="Dead R."/>
            <person name="Young S."/>
            <person name="Zeng Q."/>
            <person name="Koehrsen M."/>
            <person name="Alvarado L."/>
            <person name="Berlin A."/>
            <person name="Chapman S.B."/>
            <person name="Chen Z."/>
            <person name="Freedman E."/>
            <person name="Gellesch M."/>
            <person name="Goldberg J."/>
            <person name="Griggs A."/>
            <person name="Gujja S."/>
            <person name="Heilman E.R."/>
            <person name="Heiman D."/>
            <person name="Hepburn T."/>
            <person name="Howarth C."/>
            <person name="Jen D."/>
            <person name="Larson L."/>
            <person name="Mehta T."/>
            <person name="Neiman D."/>
            <person name="Pearson M."/>
            <person name="Roberts A."/>
            <person name="Saif S."/>
            <person name="Shea T."/>
            <person name="Shenoy N."/>
            <person name="Sisk P."/>
            <person name="Stolte C."/>
            <person name="Sykes S."/>
            <person name="Walk T."/>
            <person name="White J."/>
            <person name="Yandava C."/>
            <person name="Haas B."/>
            <person name="Nusbaum C."/>
            <person name="Birren B."/>
        </authorList>
    </citation>
    <scope>NUCLEOTIDE SEQUENCE</scope>
    <source>
        <strain evidence="2">R3-111a-1</strain>
    </source>
</reference>
<dbReference type="HOGENOM" id="CLU_1468231_0_0_1"/>
<protein>
    <submittedName>
        <fullName evidence="2 3">Uncharacterized protein</fullName>
    </submittedName>
</protein>
<dbReference type="RefSeq" id="XP_009229614.1">
    <property type="nucleotide sequence ID" value="XM_009231350.1"/>
</dbReference>
<evidence type="ECO:0000313" key="4">
    <source>
        <dbReference type="Proteomes" id="UP000006039"/>
    </source>
</evidence>
<dbReference type="EnsemblFungi" id="EJT69047">
    <property type="protein sequence ID" value="EJT69047"/>
    <property type="gene ID" value="GGTG_13444"/>
</dbReference>
<name>J3PIW4_GAET3</name>
<gene>
    <name evidence="3" type="primary">20353902</name>
    <name evidence="2" type="ORF">GGTG_13444</name>
</gene>
<dbReference type="EMBL" id="GL385407">
    <property type="protein sequence ID" value="EJT69047.1"/>
    <property type="molecule type" value="Genomic_DNA"/>
</dbReference>
<organism evidence="2">
    <name type="scientific">Gaeumannomyces tritici (strain R3-111a-1)</name>
    <name type="common">Wheat and barley take-all root rot fungus</name>
    <name type="synonym">Gaeumannomyces graminis var. tritici</name>
    <dbReference type="NCBI Taxonomy" id="644352"/>
    <lineage>
        <taxon>Eukaryota</taxon>
        <taxon>Fungi</taxon>
        <taxon>Dikarya</taxon>
        <taxon>Ascomycota</taxon>
        <taxon>Pezizomycotina</taxon>
        <taxon>Sordariomycetes</taxon>
        <taxon>Sordariomycetidae</taxon>
        <taxon>Magnaporthales</taxon>
        <taxon>Magnaporthaceae</taxon>
        <taxon>Gaeumannomyces</taxon>
    </lineage>
</organism>
<reference evidence="4" key="1">
    <citation type="submission" date="2010-07" db="EMBL/GenBank/DDBJ databases">
        <title>The genome sequence of Gaeumannomyces graminis var. tritici strain R3-111a-1.</title>
        <authorList>
            <consortium name="The Broad Institute Genome Sequencing Platform"/>
            <person name="Ma L.-J."/>
            <person name="Dead R."/>
            <person name="Young S."/>
            <person name="Zeng Q."/>
            <person name="Koehrsen M."/>
            <person name="Alvarado L."/>
            <person name="Berlin A."/>
            <person name="Chapman S.B."/>
            <person name="Chen Z."/>
            <person name="Freedman E."/>
            <person name="Gellesch M."/>
            <person name="Goldberg J."/>
            <person name="Griggs A."/>
            <person name="Gujja S."/>
            <person name="Heilman E.R."/>
            <person name="Heiman D."/>
            <person name="Hepburn T."/>
            <person name="Howarth C."/>
            <person name="Jen D."/>
            <person name="Larson L."/>
            <person name="Mehta T."/>
            <person name="Neiman D."/>
            <person name="Pearson M."/>
            <person name="Roberts A."/>
            <person name="Saif S."/>
            <person name="Shea T."/>
            <person name="Shenoy N."/>
            <person name="Sisk P."/>
            <person name="Stolte C."/>
            <person name="Sykes S."/>
            <person name="Walk T."/>
            <person name="White J."/>
            <person name="Yandava C."/>
            <person name="Haas B."/>
            <person name="Nusbaum C."/>
            <person name="Birren B."/>
        </authorList>
    </citation>
    <scope>NUCLEOTIDE SEQUENCE [LARGE SCALE GENOMIC DNA]</scope>
    <source>
        <strain evidence="4">R3-111a-1</strain>
    </source>
</reference>
<proteinExistence type="predicted"/>
<evidence type="ECO:0000256" key="1">
    <source>
        <dbReference type="SAM" id="MobiDB-lite"/>
    </source>
</evidence>
<reference evidence="3" key="5">
    <citation type="submission" date="2018-04" db="UniProtKB">
        <authorList>
            <consortium name="EnsemblFungi"/>
        </authorList>
    </citation>
    <scope>IDENTIFICATION</scope>
    <source>
        <strain evidence="3">R3-111a-1</strain>
    </source>
</reference>
<reference evidence="2" key="3">
    <citation type="submission" date="2010-09" db="EMBL/GenBank/DDBJ databases">
        <title>Annotation of Gaeumannomyces graminis var. tritici R3-111a-1.</title>
        <authorList>
            <consortium name="The Broad Institute Genome Sequencing Platform"/>
            <person name="Ma L.-J."/>
            <person name="Dead R."/>
            <person name="Young S.K."/>
            <person name="Zeng Q."/>
            <person name="Gargeya S."/>
            <person name="Fitzgerald M."/>
            <person name="Haas B."/>
            <person name="Abouelleil A."/>
            <person name="Alvarado L."/>
            <person name="Arachchi H.M."/>
            <person name="Berlin A."/>
            <person name="Brown A."/>
            <person name="Chapman S.B."/>
            <person name="Chen Z."/>
            <person name="Dunbar C."/>
            <person name="Freedman E."/>
            <person name="Gearin G."/>
            <person name="Gellesch M."/>
            <person name="Goldberg J."/>
            <person name="Griggs A."/>
            <person name="Gujja S."/>
            <person name="Heiman D."/>
            <person name="Howarth C."/>
            <person name="Larson L."/>
            <person name="Lui A."/>
            <person name="MacDonald P.J.P."/>
            <person name="Mehta T."/>
            <person name="Montmayeur A."/>
            <person name="Murphy C."/>
            <person name="Neiman D."/>
            <person name="Pearson M."/>
            <person name="Priest M."/>
            <person name="Roberts A."/>
            <person name="Saif S."/>
            <person name="Shea T."/>
            <person name="Shenoy N."/>
            <person name="Sisk P."/>
            <person name="Stolte C."/>
            <person name="Sykes S."/>
            <person name="Yandava C."/>
            <person name="Wortman J."/>
            <person name="Nusbaum C."/>
            <person name="Birren B."/>
        </authorList>
    </citation>
    <scope>NUCLEOTIDE SEQUENCE</scope>
    <source>
        <strain evidence="2">R3-111a-1</strain>
    </source>
</reference>
<dbReference type="AlphaFoldDB" id="J3PIW4"/>
<keyword evidence="4" id="KW-1185">Reference proteome</keyword>
<evidence type="ECO:0000313" key="3">
    <source>
        <dbReference type="EnsemblFungi" id="EJT69047"/>
    </source>
</evidence>
<dbReference type="Proteomes" id="UP000006039">
    <property type="component" value="Unassembled WGS sequence"/>
</dbReference>
<accession>J3PIW4</accession>
<dbReference type="GeneID" id="20353902"/>